<dbReference type="Proteomes" id="UP001470230">
    <property type="component" value="Unassembled WGS sequence"/>
</dbReference>
<reference evidence="2 3" key="1">
    <citation type="submission" date="2024-04" db="EMBL/GenBank/DDBJ databases">
        <title>Tritrichomonas musculus Genome.</title>
        <authorList>
            <person name="Alves-Ferreira E."/>
            <person name="Grigg M."/>
            <person name="Lorenzi H."/>
            <person name="Galac M."/>
        </authorList>
    </citation>
    <scope>NUCLEOTIDE SEQUENCE [LARGE SCALE GENOMIC DNA]</scope>
    <source>
        <strain evidence="2 3">EAF2021</strain>
    </source>
</reference>
<organism evidence="2 3">
    <name type="scientific">Tritrichomonas musculus</name>
    <dbReference type="NCBI Taxonomy" id="1915356"/>
    <lineage>
        <taxon>Eukaryota</taxon>
        <taxon>Metamonada</taxon>
        <taxon>Parabasalia</taxon>
        <taxon>Tritrichomonadida</taxon>
        <taxon>Tritrichomonadidae</taxon>
        <taxon>Tritrichomonas</taxon>
    </lineage>
</organism>
<name>A0ABR2KX94_9EUKA</name>
<protein>
    <recommendedName>
        <fullName evidence="4">Ubiquitin-like domain-containing protein</fullName>
    </recommendedName>
</protein>
<sequence length="225" mass="25634">MTIFSFKNLSKMEINPPTFSSIALKKNKINFCLDDVFPFFVFLRTPSHYDYSFEINQTDQLSKAIDFISPKIEVSPEKISLLNIQTKEKLNTESLTFNDFKVGDIILVSYDGKIPGDDIPELPPEIGAEPENDIPKFPETQEQEQRPSPSDAHSQDSQASNTNEEINMADLTISDIRRILTTKQKDFVNNLVLTYNIDEATVSQIFLMNEKDEARTEEMIAQLVS</sequence>
<gene>
    <name evidence="2" type="ORF">M9Y10_023057</name>
</gene>
<evidence type="ECO:0000256" key="1">
    <source>
        <dbReference type="SAM" id="MobiDB-lite"/>
    </source>
</evidence>
<evidence type="ECO:0008006" key="4">
    <source>
        <dbReference type="Google" id="ProtNLM"/>
    </source>
</evidence>
<proteinExistence type="predicted"/>
<feature type="compositionally biased region" description="Polar residues" evidence="1">
    <location>
        <begin position="146"/>
        <end position="165"/>
    </location>
</feature>
<evidence type="ECO:0000313" key="3">
    <source>
        <dbReference type="Proteomes" id="UP001470230"/>
    </source>
</evidence>
<keyword evidence="3" id="KW-1185">Reference proteome</keyword>
<evidence type="ECO:0000313" key="2">
    <source>
        <dbReference type="EMBL" id="KAK8894620.1"/>
    </source>
</evidence>
<dbReference type="EMBL" id="JAPFFF010000003">
    <property type="protein sequence ID" value="KAK8894620.1"/>
    <property type="molecule type" value="Genomic_DNA"/>
</dbReference>
<comment type="caution">
    <text evidence="2">The sequence shown here is derived from an EMBL/GenBank/DDBJ whole genome shotgun (WGS) entry which is preliminary data.</text>
</comment>
<accession>A0ABR2KX94</accession>
<feature type="region of interest" description="Disordered" evidence="1">
    <location>
        <begin position="118"/>
        <end position="166"/>
    </location>
</feature>